<reference evidence="1 2" key="1">
    <citation type="journal article" date="2015" name="Genome Biol.">
        <title>Comparative genomics of Steinernema reveals deeply conserved gene regulatory networks.</title>
        <authorList>
            <person name="Dillman A.R."/>
            <person name="Macchietto M."/>
            <person name="Porter C.F."/>
            <person name="Rogers A."/>
            <person name="Williams B."/>
            <person name="Antoshechkin I."/>
            <person name="Lee M.M."/>
            <person name="Goodwin Z."/>
            <person name="Lu X."/>
            <person name="Lewis E.E."/>
            <person name="Goodrich-Blair H."/>
            <person name="Stock S.P."/>
            <person name="Adams B.J."/>
            <person name="Sternberg P.W."/>
            <person name="Mortazavi A."/>
        </authorList>
    </citation>
    <scope>NUCLEOTIDE SEQUENCE [LARGE SCALE GENOMIC DNA]</scope>
    <source>
        <strain evidence="1 2">ALL</strain>
    </source>
</reference>
<accession>A0A4U5NEJ1</accession>
<name>A0A4U5NEJ1_STECR</name>
<evidence type="ECO:0000313" key="2">
    <source>
        <dbReference type="Proteomes" id="UP000298663"/>
    </source>
</evidence>
<gene>
    <name evidence="1" type="ORF">L596_014998</name>
</gene>
<protein>
    <submittedName>
        <fullName evidence="1">Uncharacterized protein</fullName>
    </submittedName>
</protein>
<sequence>MPVVEYNALARYLVDHVLEGSAKSSRDSIRRKATNFVVFNGVLFYSKKGSTKRCEVVKEGDVVGVLEKIHVGRKYLGMNALYSDVSAR</sequence>
<comment type="caution">
    <text evidence="1">The sequence shown here is derived from an EMBL/GenBank/DDBJ whole genome shotgun (WGS) entry which is preliminary data.</text>
</comment>
<proteinExistence type="predicted"/>
<keyword evidence="2" id="KW-1185">Reference proteome</keyword>
<dbReference type="EMBL" id="AZBU02000004">
    <property type="protein sequence ID" value="TKR81060.1"/>
    <property type="molecule type" value="Genomic_DNA"/>
</dbReference>
<dbReference type="AlphaFoldDB" id="A0A4U5NEJ1"/>
<evidence type="ECO:0000313" key="1">
    <source>
        <dbReference type="EMBL" id="TKR81060.1"/>
    </source>
</evidence>
<organism evidence="1 2">
    <name type="scientific">Steinernema carpocapsae</name>
    <name type="common">Entomopathogenic nematode</name>
    <dbReference type="NCBI Taxonomy" id="34508"/>
    <lineage>
        <taxon>Eukaryota</taxon>
        <taxon>Metazoa</taxon>
        <taxon>Ecdysozoa</taxon>
        <taxon>Nematoda</taxon>
        <taxon>Chromadorea</taxon>
        <taxon>Rhabditida</taxon>
        <taxon>Tylenchina</taxon>
        <taxon>Panagrolaimomorpha</taxon>
        <taxon>Strongyloidoidea</taxon>
        <taxon>Steinernematidae</taxon>
        <taxon>Steinernema</taxon>
    </lineage>
</organism>
<dbReference type="Proteomes" id="UP000298663">
    <property type="component" value="Unassembled WGS sequence"/>
</dbReference>
<reference evidence="1 2" key="2">
    <citation type="journal article" date="2019" name="G3 (Bethesda)">
        <title>Hybrid Assembly of the Genome of the Entomopathogenic Nematode Steinernema carpocapsae Identifies the X-Chromosome.</title>
        <authorList>
            <person name="Serra L."/>
            <person name="Macchietto M."/>
            <person name="Macias-Munoz A."/>
            <person name="McGill C.J."/>
            <person name="Rodriguez I.M."/>
            <person name="Rodriguez B."/>
            <person name="Murad R."/>
            <person name="Mortazavi A."/>
        </authorList>
    </citation>
    <scope>NUCLEOTIDE SEQUENCE [LARGE SCALE GENOMIC DNA]</scope>
    <source>
        <strain evidence="1 2">ALL</strain>
    </source>
</reference>